<sequence length="241" mass="27893">MNTLVKYFFSFVLLLTIGCAKEKEQPKVIYEANKPTVVESKIDSSNIRIADLPIYLEGTSYLIHPLGDIRVYQNNSRSYSSGKTNTISYSISNYNRYELTGYLENINFQHKDSTSLHLLTTKKVQIQSVTYPFDFAEKTKRQLLIYSLVDMDTNRDGNLDSNDIKSLYISNIDGTNFTKLSVAFHELIDWNIVDVKNRLYFRTTEDINKNGAFDKNDAVHYQFVDLLAKEWTVETYNPLEN</sequence>
<name>A0A916Y3R7_9FLAO</name>
<accession>A0A916Y3R7</accession>
<dbReference type="Proteomes" id="UP000625735">
    <property type="component" value="Unassembled WGS sequence"/>
</dbReference>
<dbReference type="PROSITE" id="PS51257">
    <property type="entry name" value="PROKAR_LIPOPROTEIN"/>
    <property type="match status" value="1"/>
</dbReference>
<dbReference type="PROSITE" id="PS00018">
    <property type="entry name" value="EF_HAND_1"/>
    <property type="match status" value="1"/>
</dbReference>
<keyword evidence="2" id="KW-1185">Reference proteome</keyword>
<comment type="caution">
    <text evidence="1">The sequence shown here is derived from an EMBL/GenBank/DDBJ whole genome shotgun (WGS) entry which is preliminary data.</text>
</comment>
<dbReference type="InterPro" id="IPR018247">
    <property type="entry name" value="EF_Hand_1_Ca_BS"/>
</dbReference>
<gene>
    <name evidence="1" type="ORF">GCM10011343_19850</name>
</gene>
<dbReference type="RefSeq" id="WP_188362410.1">
    <property type="nucleotide sequence ID" value="NZ_BMFG01000007.1"/>
</dbReference>
<reference evidence="1" key="2">
    <citation type="submission" date="2020-09" db="EMBL/GenBank/DDBJ databases">
        <authorList>
            <person name="Sun Q."/>
            <person name="Zhou Y."/>
        </authorList>
    </citation>
    <scope>NUCLEOTIDE SEQUENCE</scope>
    <source>
        <strain evidence="1">CGMCC 1.12506</strain>
    </source>
</reference>
<reference evidence="1" key="1">
    <citation type="journal article" date="2014" name="Int. J. Syst. Evol. Microbiol.">
        <title>Complete genome sequence of Corynebacterium casei LMG S-19264T (=DSM 44701T), isolated from a smear-ripened cheese.</title>
        <authorList>
            <consortium name="US DOE Joint Genome Institute (JGI-PGF)"/>
            <person name="Walter F."/>
            <person name="Albersmeier A."/>
            <person name="Kalinowski J."/>
            <person name="Ruckert C."/>
        </authorList>
    </citation>
    <scope>NUCLEOTIDE SEQUENCE</scope>
    <source>
        <strain evidence="1">CGMCC 1.12506</strain>
    </source>
</reference>
<evidence type="ECO:0008006" key="3">
    <source>
        <dbReference type="Google" id="ProtNLM"/>
    </source>
</evidence>
<dbReference type="AlphaFoldDB" id="A0A916Y3R7"/>
<proteinExistence type="predicted"/>
<organism evidence="1 2">
    <name type="scientific">Flavobacterium orientale</name>
    <dbReference type="NCBI Taxonomy" id="1756020"/>
    <lineage>
        <taxon>Bacteria</taxon>
        <taxon>Pseudomonadati</taxon>
        <taxon>Bacteroidota</taxon>
        <taxon>Flavobacteriia</taxon>
        <taxon>Flavobacteriales</taxon>
        <taxon>Flavobacteriaceae</taxon>
        <taxon>Flavobacterium</taxon>
    </lineage>
</organism>
<protein>
    <recommendedName>
        <fullName evidence="3">EF-hand domain-containing protein</fullName>
    </recommendedName>
</protein>
<evidence type="ECO:0000313" key="2">
    <source>
        <dbReference type="Proteomes" id="UP000625735"/>
    </source>
</evidence>
<dbReference type="EMBL" id="BMFG01000007">
    <property type="protein sequence ID" value="GGD29679.1"/>
    <property type="molecule type" value="Genomic_DNA"/>
</dbReference>
<evidence type="ECO:0000313" key="1">
    <source>
        <dbReference type="EMBL" id="GGD29679.1"/>
    </source>
</evidence>